<keyword evidence="2" id="KW-1185">Reference proteome</keyword>
<protein>
    <submittedName>
        <fullName evidence="1">Uncharacterized protein</fullName>
    </submittedName>
</protein>
<evidence type="ECO:0000313" key="1">
    <source>
        <dbReference type="EMBL" id="SFF64570.1"/>
    </source>
</evidence>
<organism evidence="1 2">
    <name type="scientific">Thermoflexibacter ruber</name>
    <dbReference type="NCBI Taxonomy" id="1003"/>
    <lineage>
        <taxon>Bacteria</taxon>
        <taxon>Pseudomonadati</taxon>
        <taxon>Bacteroidota</taxon>
        <taxon>Cytophagia</taxon>
        <taxon>Cytophagales</taxon>
        <taxon>Thermoflexibacteraceae</taxon>
        <taxon>Thermoflexibacter</taxon>
    </lineage>
</organism>
<reference evidence="1 2" key="1">
    <citation type="submission" date="2016-10" db="EMBL/GenBank/DDBJ databases">
        <authorList>
            <person name="de Groot N.N."/>
        </authorList>
    </citation>
    <scope>NUCLEOTIDE SEQUENCE [LARGE SCALE GENOMIC DNA]</scope>
    <source>
        <strain>GEY</strain>
        <strain evidence="2">DSM 9560</strain>
    </source>
</reference>
<dbReference type="AlphaFoldDB" id="A0A1I2KED7"/>
<name>A0A1I2KED7_9BACT</name>
<accession>A0A1I2KED7</accession>
<dbReference type="EMBL" id="FONY01000109">
    <property type="protein sequence ID" value="SFF64570.1"/>
    <property type="molecule type" value="Genomic_DNA"/>
</dbReference>
<dbReference type="Proteomes" id="UP000199513">
    <property type="component" value="Unassembled WGS sequence"/>
</dbReference>
<evidence type="ECO:0000313" key="2">
    <source>
        <dbReference type="Proteomes" id="UP000199513"/>
    </source>
</evidence>
<dbReference type="STRING" id="1003.SAMN04488541_11092"/>
<proteinExistence type="predicted"/>
<dbReference type="RefSeq" id="WP_091549649.1">
    <property type="nucleotide sequence ID" value="NZ_FONY01000109.1"/>
</dbReference>
<gene>
    <name evidence="1" type="ORF">SAMN04488541_11092</name>
</gene>
<sequence length="122" mass="14216">MKKIIILLCLLHQLCVYGQEKDKVSHFNLKVSPQHLLFFPQQWGLKNEYIFKSLRNSLVADYYLIKSNKVFNINSPLGVVNAESSEEFGIGVGLSYRYYPFGFSPMRNINPKRILYEFISAF</sequence>